<dbReference type="InterPro" id="IPR006439">
    <property type="entry name" value="HAD-SF_hydro_IA"/>
</dbReference>
<dbReference type="RefSeq" id="WP_055168222.1">
    <property type="nucleotide sequence ID" value="NZ_CYXX01000005.1"/>
</dbReference>
<evidence type="ECO:0000313" key="2">
    <source>
        <dbReference type="Proteomes" id="UP000095453"/>
    </source>
</evidence>
<protein>
    <submittedName>
        <fullName evidence="1">Phosphorylated carbohydrates phosphatase TM_1254</fullName>
        <ecNumber evidence="1">3.1.3.-</ecNumber>
    </submittedName>
</protein>
<keyword evidence="1" id="KW-0378">Hydrolase</keyword>
<dbReference type="Pfam" id="PF13419">
    <property type="entry name" value="HAD_2"/>
    <property type="match status" value="1"/>
</dbReference>
<dbReference type="EMBL" id="CYXX01000005">
    <property type="protein sequence ID" value="CUM89087.1"/>
    <property type="molecule type" value="Genomic_DNA"/>
</dbReference>
<organism evidence="1 2">
    <name type="scientific">Roseburia inulinivorans</name>
    <dbReference type="NCBI Taxonomy" id="360807"/>
    <lineage>
        <taxon>Bacteria</taxon>
        <taxon>Bacillati</taxon>
        <taxon>Bacillota</taxon>
        <taxon>Clostridia</taxon>
        <taxon>Lachnospirales</taxon>
        <taxon>Lachnospiraceae</taxon>
        <taxon>Roseburia</taxon>
    </lineage>
</organism>
<dbReference type="InterPro" id="IPR023214">
    <property type="entry name" value="HAD_sf"/>
</dbReference>
<dbReference type="CDD" id="cd07505">
    <property type="entry name" value="HAD_BPGM-like"/>
    <property type="match status" value="1"/>
</dbReference>
<dbReference type="InterPro" id="IPR036412">
    <property type="entry name" value="HAD-like_sf"/>
</dbReference>
<dbReference type="InterPro" id="IPR041492">
    <property type="entry name" value="HAD_2"/>
</dbReference>
<dbReference type="PANTHER" id="PTHR18901:SF38">
    <property type="entry name" value="PSEUDOURIDINE-5'-PHOSPHATASE"/>
    <property type="match status" value="1"/>
</dbReference>
<gene>
    <name evidence="1" type="ORF">ERS852444_00950</name>
</gene>
<accession>A0A173SGY4</accession>
<dbReference type="GO" id="GO:0016787">
    <property type="term" value="F:hydrolase activity"/>
    <property type="evidence" value="ECO:0007669"/>
    <property type="project" value="UniProtKB-KW"/>
</dbReference>
<dbReference type="Gene3D" id="1.10.150.240">
    <property type="entry name" value="Putative phosphatase, domain 2"/>
    <property type="match status" value="1"/>
</dbReference>
<dbReference type="Gene3D" id="3.40.50.1000">
    <property type="entry name" value="HAD superfamily/HAD-like"/>
    <property type="match status" value="1"/>
</dbReference>
<name>A0A173SGY4_9FIRM</name>
<sequence length="222" mass="25037">MKNTVIFDLDGLLIDSEIISFRLYEELTGKYGRSMTLEEYATDYSGKTGITNMKLLLEKYQLPITFDAGMAFVDEREKEYLKEGVALKPGAREVLAYLKENHYKILLATSSTEDRAEGILQQNGIRGYFDHLVYGVNVKRGKPFPDIFLKACEDANEPRKNCLVLEDSEAGIQAAHSAGIDVICIPDMREPGEEFKKMVTAQLISLKDVIIWLQTLQLNGVM</sequence>
<proteinExistence type="predicted"/>
<dbReference type="SFLD" id="SFLDG01129">
    <property type="entry name" value="C1.5:_HAD__Beta-PGM__Phosphata"/>
    <property type="match status" value="1"/>
</dbReference>
<dbReference type="PANTHER" id="PTHR18901">
    <property type="entry name" value="2-DEOXYGLUCOSE-6-PHOSPHATE PHOSPHATASE 2"/>
    <property type="match status" value="1"/>
</dbReference>
<dbReference type="NCBIfam" id="TIGR01509">
    <property type="entry name" value="HAD-SF-IA-v3"/>
    <property type="match status" value="1"/>
</dbReference>
<dbReference type="Proteomes" id="UP000095453">
    <property type="component" value="Unassembled WGS sequence"/>
</dbReference>
<dbReference type="SFLD" id="SFLDG01135">
    <property type="entry name" value="C1.5.6:_HAD__Beta-PGM__Phospha"/>
    <property type="match status" value="1"/>
</dbReference>
<dbReference type="AlphaFoldDB" id="A0A173SGY4"/>
<evidence type="ECO:0000313" key="1">
    <source>
        <dbReference type="EMBL" id="CUM89087.1"/>
    </source>
</evidence>
<dbReference type="InterPro" id="IPR023198">
    <property type="entry name" value="PGP-like_dom2"/>
</dbReference>
<dbReference type="SUPFAM" id="SSF56784">
    <property type="entry name" value="HAD-like"/>
    <property type="match status" value="1"/>
</dbReference>
<dbReference type="EC" id="3.1.3.-" evidence="1"/>
<dbReference type="SFLD" id="SFLDS00003">
    <property type="entry name" value="Haloacid_Dehalogenase"/>
    <property type="match status" value="1"/>
</dbReference>
<dbReference type="NCBIfam" id="TIGR01549">
    <property type="entry name" value="HAD-SF-IA-v1"/>
    <property type="match status" value="1"/>
</dbReference>
<reference evidence="1 2" key="1">
    <citation type="submission" date="2015-09" db="EMBL/GenBank/DDBJ databases">
        <authorList>
            <consortium name="Pathogen Informatics"/>
        </authorList>
    </citation>
    <scope>NUCLEOTIDE SEQUENCE [LARGE SCALE GENOMIC DNA]</scope>
    <source>
        <strain evidence="1 2">2789STDY5608887</strain>
    </source>
</reference>